<evidence type="ECO:0000259" key="2">
    <source>
        <dbReference type="Pfam" id="PF06911"/>
    </source>
</evidence>
<accession>A0A5C6P717</accession>
<dbReference type="PANTHER" id="PTHR21068:SF43">
    <property type="entry name" value="SPARTIN"/>
    <property type="match status" value="1"/>
</dbReference>
<keyword evidence="4" id="KW-1185">Reference proteome</keyword>
<evidence type="ECO:0000256" key="1">
    <source>
        <dbReference type="SAM" id="MobiDB-lite"/>
    </source>
</evidence>
<protein>
    <submittedName>
        <fullName evidence="3">Spartin</fullName>
    </submittedName>
</protein>
<dbReference type="InterPro" id="IPR045036">
    <property type="entry name" value="Spartin-like"/>
</dbReference>
<sequence>MVLNPNKVCDWLYTLTPGTPVLLANSGIYMFPDTLAKTPGSFVGIVLSAELPAADRETFNDLLAQQVDLRFQGPEGAGSDVINLSEKIPLGPLEEQTEPPVTGEKEKVPLPGWSEKMAQGILSGATKLSEGVVKGAEATGRAIQKGGAKIRDRITPEETPSDVSPHVTRGLTVAKKATGGAVRVSQFLGKNVQIQDKNDNLPSRAYGHCTTAVNGVATVAGHVAEKVAPHVKKHGSKLVPESLKKGKEGQASNLDGAKLVAASSLQGFSAVWASLENGAKLIGKSVSSETVMTVKYKYGDDASQATDTALRSVVNVGITAYNIDNLGIKALLKTTGKQTAKAMVQRPEGQEEKERPEPEPEPEGLNEAQKKDGNK</sequence>
<evidence type="ECO:0000313" key="3">
    <source>
        <dbReference type="EMBL" id="TWW74611.1"/>
    </source>
</evidence>
<feature type="domain" description="Senescence" evidence="2">
    <location>
        <begin position="119"/>
        <end position="192"/>
    </location>
</feature>
<proteinExistence type="predicted"/>
<dbReference type="PANTHER" id="PTHR21068">
    <property type="entry name" value="SPARTIN"/>
    <property type="match status" value="1"/>
</dbReference>
<dbReference type="Proteomes" id="UP000324091">
    <property type="component" value="Chromosome 14"/>
</dbReference>
<feature type="region of interest" description="Disordered" evidence="1">
    <location>
        <begin position="337"/>
        <end position="375"/>
    </location>
</feature>
<dbReference type="AlphaFoldDB" id="A0A5C6P717"/>
<feature type="compositionally biased region" description="Basic and acidic residues" evidence="1">
    <location>
        <begin position="348"/>
        <end position="358"/>
    </location>
</feature>
<dbReference type="GO" id="GO:0030514">
    <property type="term" value="P:negative regulation of BMP signaling pathway"/>
    <property type="evidence" value="ECO:0007669"/>
    <property type="project" value="TreeGrafter"/>
</dbReference>
<dbReference type="GO" id="GO:0051301">
    <property type="term" value="P:cell division"/>
    <property type="evidence" value="ECO:0007669"/>
    <property type="project" value="TreeGrafter"/>
</dbReference>
<dbReference type="InterPro" id="IPR009686">
    <property type="entry name" value="Senescence/spartin_C"/>
</dbReference>
<evidence type="ECO:0000313" key="4">
    <source>
        <dbReference type="Proteomes" id="UP000324091"/>
    </source>
</evidence>
<reference evidence="3 4" key="1">
    <citation type="submission" date="2019-04" db="EMBL/GenBank/DDBJ databases">
        <title>Chromosome genome assembly for Takifugu flavidus.</title>
        <authorList>
            <person name="Xiao S."/>
        </authorList>
    </citation>
    <scope>NUCLEOTIDE SEQUENCE [LARGE SCALE GENOMIC DNA]</scope>
    <source>
        <strain evidence="3">HTHZ2018</strain>
        <tissue evidence="3">Muscle</tissue>
    </source>
</reference>
<feature type="domain" description="Senescence" evidence="2">
    <location>
        <begin position="208"/>
        <end position="337"/>
    </location>
</feature>
<dbReference type="Pfam" id="PF06911">
    <property type="entry name" value="Senescence"/>
    <property type="match status" value="2"/>
</dbReference>
<organism evidence="3 4">
    <name type="scientific">Takifugu flavidus</name>
    <name type="common">sansaifugu</name>
    <dbReference type="NCBI Taxonomy" id="433684"/>
    <lineage>
        <taxon>Eukaryota</taxon>
        <taxon>Metazoa</taxon>
        <taxon>Chordata</taxon>
        <taxon>Craniata</taxon>
        <taxon>Vertebrata</taxon>
        <taxon>Euteleostomi</taxon>
        <taxon>Actinopterygii</taxon>
        <taxon>Neopterygii</taxon>
        <taxon>Teleostei</taxon>
        <taxon>Neoteleostei</taxon>
        <taxon>Acanthomorphata</taxon>
        <taxon>Eupercaria</taxon>
        <taxon>Tetraodontiformes</taxon>
        <taxon>Tetradontoidea</taxon>
        <taxon>Tetraodontidae</taxon>
        <taxon>Takifugu</taxon>
    </lineage>
</organism>
<dbReference type="GO" id="GO:0005886">
    <property type="term" value="C:plasma membrane"/>
    <property type="evidence" value="ECO:0007669"/>
    <property type="project" value="TreeGrafter"/>
</dbReference>
<name>A0A5C6P717_9TELE</name>
<gene>
    <name evidence="3" type="ORF">D4764_14G0006140</name>
</gene>
<dbReference type="EMBL" id="RHFK02000006">
    <property type="protein sequence ID" value="TWW74611.1"/>
    <property type="molecule type" value="Genomic_DNA"/>
</dbReference>
<comment type="caution">
    <text evidence="3">The sequence shown here is derived from an EMBL/GenBank/DDBJ whole genome shotgun (WGS) entry which is preliminary data.</text>
</comment>